<reference evidence="2" key="1">
    <citation type="submission" date="2021-03" db="EMBL/GenBank/DDBJ databases">
        <title>Whole genome sequence of Streptomyces bomunensis MMS17-BM035.</title>
        <authorList>
            <person name="Lee J.H."/>
        </authorList>
    </citation>
    <scope>NUCLEOTIDE SEQUENCE</scope>
    <source>
        <strain evidence="2">MMS17-BM035</strain>
    </source>
</reference>
<dbReference type="Proteomes" id="UP000670475">
    <property type="component" value="Unassembled WGS sequence"/>
</dbReference>
<evidence type="ECO:0000313" key="2">
    <source>
        <dbReference type="EMBL" id="MBP0456032.1"/>
    </source>
</evidence>
<feature type="region of interest" description="Disordered" evidence="1">
    <location>
        <begin position="1"/>
        <end position="34"/>
    </location>
</feature>
<proteinExistence type="predicted"/>
<evidence type="ECO:0000256" key="1">
    <source>
        <dbReference type="SAM" id="MobiDB-lite"/>
    </source>
</evidence>
<name>A0A940M834_9ACTN</name>
<dbReference type="EMBL" id="JAGIQL010000002">
    <property type="protein sequence ID" value="MBP0456032.1"/>
    <property type="molecule type" value="Genomic_DNA"/>
</dbReference>
<dbReference type="RefSeq" id="WP_209337819.1">
    <property type="nucleotide sequence ID" value="NZ_JAGIQL010000002.1"/>
</dbReference>
<accession>A0A940M834</accession>
<protein>
    <submittedName>
        <fullName evidence="2">Uncharacterized protein</fullName>
    </submittedName>
</protein>
<comment type="caution">
    <text evidence="2">The sequence shown here is derived from an EMBL/GenBank/DDBJ whole genome shotgun (WGS) entry which is preliminary data.</text>
</comment>
<evidence type="ECO:0000313" key="3">
    <source>
        <dbReference type="Proteomes" id="UP000670475"/>
    </source>
</evidence>
<gene>
    <name evidence="2" type="ORF">JFN87_00755</name>
</gene>
<keyword evidence="3" id="KW-1185">Reference proteome</keyword>
<dbReference type="AlphaFoldDB" id="A0A940M834"/>
<organism evidence="2 3">
    <name type="scientific">Streptomyces montanisoli</name>
    <dbReference type="NCBI Taxonomy" id="2798581"/>
    <lineage>
        <taxon>Bacteria</taxon>
        <taxon>Bacillati</taxon>
        <taxon>Actinomycetota</taxon>
        <taxon>Actinomycetes</taxon>
        <taxon>Kitasatosporales</taxon>
        <taxon>Streptomycetaceae</taxon>
        <taxon>Streptomyces</taxon>
    </lineage>
</organism>
<sequence>MILAPEHWPKPRTTGRSPAPPAEATAKELPPLRRAVRRLDVDALGHGITSSSRRAAGASVPRV</sequence>